<dbReference type="SMART" id="SM00052">
    <property type="entry name" value="EAL"/>
    <property type="match status" value="1"/>
</dbReference>
<dbReference type="Gene3D" id="3.30.70.270">
    <property type="match status" value="1"/>
</dbReference>
<proteinExistence type="predicted"/>
<dbReference type="CDD" id="cd01949">
    <property type="entry name" value="GGDEF"/>
    <property type="match status" value="1"/>
</dbReference>
<dbReference type="NCBIfam" id="TIGR00254">
    <property type="entry name" value="GGDEF"/>
    <property type="match status" value="1"/>
</dbReference>
<feature type="domain" description="GGDEF" evidence="3">
    <location>
        <begin position="348"/>
        <end position="481"/>
    </location>
</feature>
<dbReference type="Pfam" id="PF00990">
    <property type="entry name" value="GGDEF"/>
    <property type="match status" value="1"/>
</dbReference>
<dbReference type="SUPFAM" id="SSF141868">
    <property type="entry name" value="EAL domain-like"/>
    <property type="match status" value="1"/>
</dbReference>
<dbReference type="Proteomes" id="UP001235547">
    <property type="component" value="Chromosome 2"/>
</dbReference>
<feature type="transmembrane region" description="Helical" evidence="1">
    <location>
        <begin position="35"/>
        <end position="56"/>
    </location>
</feature>
<protein>
    <submittedName>
        <fullName evidence="4">EAL domain-containing protein</fullName>
    </submittedName>
</protein>
<dbReference type="RefSeq" id="WP_280731914.1">
    <property type="nucleotide sequence ID" value="NZ_CP120367.1"/>
</dbReference>
<evidence type="ECO:0000259" key="3">
    <source>
        <dbReference type="PROSITE" id="PS50887"/>
    </source>
</evidence>
<keyword evidence="1" id="KW-0472">Membrane</keyword>
<dbReference type="CDD" id="cd01948">
    <property type="entry name" value="EAL"/>
    <property type="match status" value="1"/>
</dbReference>
<dbReference type="PROSITE" id="PS50883">
    <property type="entry name" value="EAL"/>
    <property type="match status" value="1"/>
</dbReference>
<evidence type="ECO:0000256" key="1">
    <source>
        <dbReference type="SAM" id="Phobius"/>
    </source>
</evidence>
<dbReference type="PANTHER" id="PTHR44757">
    <property type="entry name" value="DIGUANYLATE CYCLASE DGCP"/>
    <property type="match status" value="1"/>
</dbReference>
<dbReference type="InterPro" id="IPR001633">
    <property type="entry name" value="EAL_dom"/>
</dbReference>
<dbReference type="InterPro" id="IPR029787">
    <property type="entry name" value="Nucleotide_cyclase"/>
</dbReference>
<dbReference type="InterPro" id="IPR052155">
    <property type="entry name" value="Biofilm_reg_signaling"/>
</dbReference>
<evidence type="ECO:0000313" key="4">
    <source>
        <dbReference type="EMBL" id="WEX81176.1"/>
    </source>
</evidence>
<feature type="domain" description="EAL" evidence="2">
    <location>
        <begin position="490"/>
        <end position="739"/>
    </location>
</feature>
<dbReference type="Pfam" id="PF00563">
    <property type="entry name" value="EAL"/>
    <property type="match status" value="1"/>
</dbReference>
<reference evidence="4 5" key="1">
    <citation type="submission" date="2023-03" db="EMBL/GenBank/DDBJ databases">
        <authorList>
            <person name="Kaur S."/>
            <person name="Espinosa-Saiz D."/>
            <person name="Velazquez E."/>
            <person name="Menendez E."/>
            <person name="diCenzo G.C."/>
        </authorList>
    </citation>
    <scope>NUCLEOTIDE SEQUENCE [LARGE SCALE GENOMIC DNA]</scope>
    <source>
        <strain evidence="4 5">LMG 27395</strain>
    </source>
</reference>
<dbReference type="InterPro" id="IPR035919">
    <property type="entry name" value="EAL_sf"/>
</dbReference>
<dbReference type="Gene3D" id="3.20.20.450">
    <property type="entry name" value="EAL domain"/>
    <property type="match status" value="1"/>
</dbReference>
<dbReference type="PROSITE" id="PS50887">
    <property type="entry name" value="GGDEF"/>
    <property type="match status" value="1"/>
</dbReference>
<evidence type="ECO:0000313" key="5">
    <source>
        <dbReference type="Proteomes" id="UP001235547"/>
    </source>
</evidence>
<gene>
    <name evidence="4" type="ORF">PYH38_000555</name>
</gene>
<name>A0ABY8CW18_9HYPH</name>
<dbReference type="EMBL" id="CP120370">
    <property type="protein sequence ID" value="WEX81176.1"/>
    <property type="molecule type" value="Genomic_DNA"/>
</dbReference>
<keyword evidence="1" id="KW-1133">Transmembrane helix</keyword>
<dbReference type="Pfam" id="PF05228">
    <property type="entry name" value="CHASE4"/>
    <property type="match status" value="1"/>
</dbReference>
<dbReference type="InterPro" id="IPR043128">
    <property type="entry name" value="Rev_trsase/Diguanyl_cyclase"/>
</dbReference>
<sequence>MMPPASPVIRGIHRAIPAGISMHRNTVSENRRTQLLVLLVAAVFILVAAALAGLVAGSIATITTTADAIDDQRALQATSGAVHALRKQMAATLRDNAYWDDAYAQVNAETRIDWIIENWASTTADYPLYDTAIVVDSRNLPVVAYRKGAPMDVPPSEFFDDFEGLIDAARRARMSDAVPVHFARSPAGTELIGAAAIQPFESDDALDSRRFYVLVFAKLITPAVVAEVSDSFAIAGLRLASKPAAGRLAVALTGVSSKDVAFFTWPSMAPGTKSYEKVDGDLRTAGAILILFLCGIGVAGGTTVHNLRKSEHSSRLRALHDPLTGLLNRAGLLENVAAASDWARLNEKQVKLHFIDLDGFKAVNDTWGHAVGDALIVAVAHRLRDALPKDAFAARLGGDEFAVVTVDELGAELLPSFGGRLQEALASLFEIDGRSIEIGCSIGVAVSERGAVETGELMRRADIALYRAKDLGRGMTIDFDDSFDDDALQQSELESQLRATLLNDGMSVMFQPLIDAQSGAVTGVEALARWRKEAGTAISPDVFIPLAERAGMIDLLGMQVLRTSLHAATAWPRLSLGVNVSPLQLKNPRFVSQVQEAIKAADFDPRRLTVEVTEGVLISNPEQARRAIDGLKKIGVKVALDDFGSGYASIGSLRRFGFDRIKVDRSLVTALDLDHNAGAVLQATVALANALQIPVTAEGIETEQQATAVRLSGCDELQGYLFSRPVSADAVTALYCEAESGGLASQSSR</sequence>
<dbReference type="SUPFAM" id="SSF55073">
    <property type="entry name" value="Nucleotide cyclase"/>
    <property type="match status" value="1"/>
</dbReference>
<dbReference type="PANTHER" id="PTHR44757:SF2">
    <property type="entry name" value="BIOFILM ARCHITECTURE MAINTENANCE PROTEIN MBAA"/>
    <property type="match status" value="1"/>
</dbReference>
<accession>A0ABY8CW18</accession>
<dbReference type="SMART" id="SM00267">
    <property type="entry name" value="GGDEF"/>
    <property type="match status" value="1"/>
</dbReference>
<keyword evidence="1" id="KW-0812">Transmembrane</keyword>
<evidence type="ECO:0000259" key="2">
    <source>
        <dbReference type="PROSITE" id="PS50883"/>
    </source>
</evidence>
<keyword evidence="5" id="KW-1185">Reference proteome</keyword>
<dbReference type="InterPro" id="IPR007892">
    <property type="entry name" value="CHASE4"/>
</dbReference>
<organism evidence="4 5">
    <name type="scientific">Sinorhizobium numidicum</name>
    <dbReference type="NCBI Taxonomy" id="680248"/>
    <lineage>
        <taxon>Bacteria</taxon>
        <taxon>Pseudomonadati</taxon>
        <taxon>Pseudomonadota</taxon>
        <taxon>Alphaproteobacteria</taxon>
        <taxon>Hyphomicrobiales</taxon>
        <taxon>Rhizobiaceae</taxon>
        <taxon>Sinorhizobium/Ensifer group</taxon>
        <taxon>Sinorhizobium</taxon>
    </lineage>
</organism>
<dbReference type="InterPro" id="IPR000160">
    <property type="entry name" value="GGDEF_dom"/>
</dbReference>